<dbReference type="InterPro" id="IPR021647">
    <property type="entry name" value="CusF_Ec"/>
</dbReference>
<comment type="caution">
    <text evidence="2">The sequence shown here is derived from an EMBL/GenBank/DDBJ whole genome shotgun (WGS) entry which is preliminary data.</text>
</comment>
<protein>
    <recommendedName>
        <fullName evidence="1">DUF305 domain-containing protein</fullName>
    </recommendedName>
</protein>
<accession>A0A9W6C128</accession>
<proteinExistence type="predicted"/>
<dbReference type="EMBL" id="BRXU01000056">
    <property type="protein sequence ID" value="GLC62019.1"/>
    <property type="molecule type" value="Genomic_DNA"/>
</dbReference>
<gene>
    <name evidence="2" type="primary">PLESTB003027</name>
    <name evidence="2" type="ORF">PLESTB_001830700</name>
</gene>
<feature type="domain" description="DUF305" evidence="1">
    <location>
        <begin position="136"/>
        <end position="221"/>
    </location>
</feature>
<dbReference type="InterPro" id="IPR012347">
    <property type="entry name" value="Ferritin-like"/>
</dbReference>
<keyword evidence="3" id="KW-1185">Reference proteome</keyword>
<evidence type="ECO:0000313" key="3">
    <source>
        <dbReference type="Proteomes" id="UP001165080"/>
    </source>
</evidence>
<dbReference type="Gene3D" id="1.20.1260.10">
    <property type="match status" value="1"/>
</dbReference>
<evidence type="ECO:0000313" key="2">
    <source>
        <dbReference type="EMBL" id="GLC62019.1"/>
    </source>
</evidence>
<dbReference type="AlphaFoldDB" id="A0A9W6C128"/>
<dbReference type="InterPro" id="IPR005183">
    <property type="entry name" value="DUF305_CopM-like"/>
</dbReference>
<dbReference type="PANTHER" id="PTHR36933:SF1">
    <property type="entry name" value="SLL0788 PROTEIN"/>
    <property type="match status" value="1"/>
</dbReference>
<name>A0A9W6C128_9CHLO</name>
<organism evidence="2 3">
    <name type="scientific">Pleodorina starrii</name>
    <dbReference type="NCBI Taxonomy" id="330485"/>
    <lineage>
        <taxon>Eukaryota</taxon>
        <taxon>Viridiplantae</taxon>
        <taxon>Chlorophyta</taxon>
        <taxon>core chlorophytes</taxon>
        <taxon>Chlorophyceae</taxon>
        <taxon>CS clade</taxon>
        <taxon>Chlamydomonadales</taxon>
        <taxon>Volvocaceae</taxon>
        <taxon>Pleodorina</taxon>
    </lineage>
</organism>
<dbReference type="Proteomes" id="UP001165080">
    <property type="component" value="Unassembled WGS sequence"/>
</dbReference>
<evidence type="ECO:0000259" key="1">
    <source>
        <dbReference type="Pfam" id="PF03713"/>
    </source>
</evidence>
<dbReference type="Pfam" id="PF11604">
    <property type="entry name" value="CusF_Ec"/>
    <property type="match status" value="1"/>
</dbReference>
<reference evidence="2 3" key="1">
    <citation type="journal article" date="2023" name="Commun. Biol.">
        <title>Reorganization of the ancestral sex-determining regions during the evolution of trioecy in Pleodorina starrii.</title>
        <authorList>
            <person name="Takahashi K."/>
            <person name="Suzuki S."/>
            <person name="Kawai-Toyooka H."/>
            <person name="Yamamoto K."/>
            <person name="Hamaji T."/>
            <person name="Ootsuki R."/>
            <person name="Yamaguchi H."/>
            <person name="Kawachi M."/>
            <person name="Higashiyama T."/>
            <person name="Nozaki H."/>
        </authorList>
    </citation>
    <scope>NUCLEOTIDE SEQUENCE [LARGE SCALE GENOMIC DNA]</scope>
    <source>
        <strain evidence="2 3">NIES-4479</strain>
    </source>
</reference>
<dbReference type="Pfam" id="PF03713">
    <property type="entry name" value="DUF305"/>
    <property type="match status" value="1"/>
</dbReference>
<dbReference type="PANTHER" id="PTHR36933">
    <property type="entry name" value="SLL0788 PROTEIN"/>
    <property type="match status" value="1"/>
</dbReference>
<sequence length="226" mass="24267">MSGAALADTHITNGTVTKIDTQWSKVTVDHEELKNLDMPAMKMVFQVAEPEMLDDLSEGQSIRFAADRDADFQMPEQCAMAVPAGDMPAPGEMPAGDAPANGMPAGEMPTGGMPEASSHHGNNAGGMGAMMGMGGMDMETMPEHVKENMRRMMVTMPAMHDGMMNEDADVAFACGMIAHHQGAIDMAEVLLEHGEDEQMRVLAQEIIDAQVGEIEQMTTWLAENAD</sequence>